<dbReference type="Pfam" id="PF14559">
    <property type="entry name" value="TPR_19"/>
    <property type="match status" value="2"/>
</dbReference>
<dbReference type="Proteomes" id="UP001623290">
    <property type="component" value="Plasmid unnamed2"/>
</dbReference>
<keyword evidence="1" id="KW-0732">Signal</keyword>
<dbReference type="InterPro" id="IPR019734">
    <property type="entry name" value="TPR_rpt"/>
</dbReference>
<dbReference type="PROSITE" id="PS51257">
    <property type="entry name" value="PROKAR_LIPOPROTEIN"/>
    <property type="match status" value="1"/>
</dbReference>
<accession>A0ABZ1E6E2</accession>
<dbReference type="SUPFAM" id="SSF48452">
    <property type="entry name" value="TPR-like"/>
    <property type="match status" value="3"/>
</dbReference>
<organism evidence="2 3">
    <name type="scientific">Thioclava litoralis</name>
    <dbReference type="NCBI Taxonomy" id="3076557"/>
    <lineage>
        <taxon>Bacteria</taxon>
        <taxon>Pseudomonadati</taxon>
        <taxon>Pseudomonadota</taxon>
        <taxon>Alphaproteobacteria</taxon>
        <taxon>Rhodobacterales</taxon>
        <taxon>Paracoccaceae</taxon>
        <taxon>Thioclava</taxon>
    </lineage>
</organism>
<dbReference type="InterPro" id="IPR011990">
    <property type="entry name" value="TPR-like_helical_dom_sf"/>
</dbReference>
<proteinExistence type="predicted"/>
<name>A0ABZ1E6E2_9RHOB</name>
<dbReference type="RefSeq" id="WP_330629548.1">
    <property type="nucleotide sequence ID" value="NZ_CP135445.1"/>
</dbReference>
<evidence type="ECO:0000256" key="1">
    <source>
        <dbReference type="SAM" id="SignalP"/>
    </source>
</evidence>
<dbReference type="Pfam" id="PF13432">
    <property type="entry name" value="TPR_16"/>
    <property type="match status" value="1"/>
</dbReference>
<dbReference type="SMART" id="SM00028">
    <property type="entry name" value="TPR"/>
    <property type="match status" value="4"/>
</dbReference>
<gene>
    <name evidence="2" type="ORF">RPE78_16400</name>
</gene>
<feature type="chain" id="PRO_5046763389" evidence="1">
    <location>
        <begin position="21"/>
        <end position="818"/>
    </location>
</feature>
<protein>
    <submittedName>
        <fullName evidence="2">Tetratricopeptide repeat protein</fullName>
    </submittedName>
</protein>
<reference evidence="2 3" key="1">
    <citation type="submission" date="2023-09" db="EMBL/GenBank/DDBJ databases">
        <title>Thioclava shenzhenensis sp. nov., a multidrug resistant bacteria-antagonizing species isolated from coastal seawater.</title>
        <authorList>
            <person name="Long M."/>
        </authorList>
    </citation>
    <scope>NUCLEOTIDE SEQUENCE [LARGE SCALE GENOMIC DNA]</scope>
    <source>
        <strain evidence="2 3">FTW29</strain>
        <plasmid evidence="2 3">unnamed2</plasmid>
    </source>
</reference>
<dbReference type="EMBL" id="CP135445">
    <property type="protein sequence ID" value="WRY35802.1"/>
    <property type="molecule type" value="Genomic_DNA"/>
</dbReference>
<dbReference type="Gene3D" id="1.25.40.10">
    <property type="entry name" value="Tetratricopeptide repeat domain"/>
    <property type="match status" value="5"/>
</dbReference>
<evidence type="ECO:0000313" key="2">
    <source>
        <dbReference type="EMBL" id="WRY35802.1"/>
    </source>
</evidence>
<evidence type="ECO:0000313" key="3">
    <source>
        <dbReference type="Proteomes" id="UP001623290"/>
    </source>
</evidence>
<sequence>MKRVLLAFVTAAFLAGCDSASEQAAKHLAHAQQLLDEGDTARAQVELRNALSKDESLVAARLLLAQILEQNGQSSQAFAQYRKISEQDPKNLEAIRSLALLALDMHAFDDAERYGNAALALAPDDADLQALAATTAYRKANLSGDTDGMEAAAKQARALLKADSKNLQARRVVVTEDLRLADLTSALSTIDEGLQQVPDDRDLHNMRLLVLTRQDDKPAIEAEIRKMITLWPEDETLDRVLVQFYLQANRSDEAEAWLKGRIDPSSDKPQTRMVYLRFLAQLRSTEAMRDALTQMLDEKPLPHDIEANLAQFRALRAGADFTLGQRDQGMSEMESILDGVSSDDKTAPETENLRIQLAQMRLTAGNPVGSRALVEQVLKDNPEHVAALKMKSSWLIDEDKTDDAVATLRSALANAPNDAQVLTLMAKAYQREGRNELMADMLARAVETSNQGVDESLRYARYLAGRQGYGSAETVLVDALRRKPVSQPLLTTLAQVHLAMKDWGRMQQDIKALRERFPNDANAQSAADELQAQMLTGQGRDDDLGRFLEGLSSHAGGSLGPQIAIIRNSVRQGQADVAYQDAQKLVTDYPDAPEAIVLLAQLEALRGETDAARTRMTALTEAHPDFETGWQAFYGLEMQARQPDAAQAVLTRALAALPDSRALNMLQAGRSEQAGDIDAAIAIYEKLYAANSNDVIVANNLASLLASTRSDKASLDRAWTVARRLNGSKEPAFRDTYGWLAFLRGQNETAVSELQAAATGLPKDPSVAYHYGRALAKAGEAQPAQAQYQRASDLLANGAHGYPGLKSEIDQAQQSLVQ</sequence>
<keyword evidence="3" id="KW-1185">Reference proteome</keyword>
<keyword evidence="2" id="KW-0614">Plasmid</keyword>
<dbReference type="PANTHER" id="PTHR12558:SF13">
    <property type="entry name" value="CELL DIVISION CYCLE PROTEIN 27 HOMOLOG"/>
    <property type="match status" value="1"/>
</dbReference>
<geneLocation type="plasmid" evidence="2 3">
    <name>unnamed2</name>
</geneLocation>
<feature type="signal peptide" evidence="1">
    <location>
        <begin position="1"/>
        <end position="20"/>
    </location>
</feature>
<dbReference type="PANTHER" id="PTHR12558">
    <property type="entry name" value="CELL DIVISION CYCLE 16,23,27"/>
    <property type="match status" value="1"/>
</dbReference>